<dbReference type="InterPro" id="IPR051262">
    <property type="entry name" value="SMP-30/CGR1_Lactonase"/>
</dbReference>
<dbReference type="Pfam" id="PF08450">
    <property type="entry name" value="SGL"/>
    <property type="match status" value="1"/>
</dbReference>
<keyword evidence="4" id="KW-0479">Metal-binding</keyword>
<sequence length="269" mass="27956">MSSTIIASGHGLVESARIRASEFWFADWFAQRIIRVAADGAEHPVATLPGMPICFDWLPDGTLVCTGGGAALTTVTGDGALTGFADLSVLSDKPYNDIAVDPRGHVFVNNIGFDFPGGEFAPGFIGVVSPDRAVRRVADDLAFPNGMAVTGDGSTLIVAESYAARLTAFTIADDGSLGDRRVWADLGEGVAPDGISVDPSGAIWYASVPQQHCALVAEGGEVLSTVELDRGCFDCAIDDSGSTLYVAAAGWGQDMAGSGQIVRIELGER</sequence>
<evidence type="ECO:0000256" key="3">
    <source>
        <dbReference type="PIRSR" id="PIRSR605511-1"/>
    </source>
</evidence>
<dbReference type="STRING" id="1077974.GOEFS_004_00300"/>
<dbReference type="GO" id="GO:0016787">
    <property type="term" value="F:hydrolase activity"/>
    <property type="evidence" value="ECO:0007669"/>
    <property type="project" value="UniProtKB-KW"/>
</dbReference>
<proteinExistence type="inferred from homology"/>
<dbReference type="RefSeq" id="WP_007315853.1">
    <property type="nucleotide sequence ID" value="NZ_BAEH01000004.1"/>
</dbReference>
<dbReference type="Proteomes" id="UP000035034">
    <property type="component" value="Unassembled WGS sequence"/>
</dbReference>
<protein>
    <submittedName>
        <fullName evidence="6">Putative lactone hydrolase</fullName>
    </submittedName>
</protein>
<accession>H0QUL4</accession>
<comment type="similarity">
    <text evidence="1">Belongs to the SMP-30/CGR1 family.</text>
</comment>
<dbReference type="InterPro" id="IPR013658">
    <property type="entry name" value="SGL"/>
</dbReference>
<comment type="caution">
    <text evidence="6">The sequence shown here is derived from an EMBL/GenBank/DDBJ whole genome shotgun (WGS) entry which is preliminary data.</text>
</comment>
<evidence type="ECO:0000259" key="5">
    <source>
        <dbReference type="Pfam" id="PF08450"/>
    </source>
</evidence>
<dbReference type="eggNOG" id="COG3386">
    <property type="taxonomic scope" value="Bacteria"/>
</dbReference>
<evidence type="ECO:0000256" key="4">
    <source>
        <dbReference type="PIRSR" id="PIRSR605511-2"/>
    </source>
</evidence>
<dbReference type="AlphaFoldDB" id="H0QUL4"/>
<feature type="binding site" evidence="4">
    <location>
        <position position="145"/>
    </location>
    <ligand>
        <name>a divalent metal cation</name>
        <dbReference type="ChEBI" id="CHEBI:60240"/>
    </ligand>
</feature>
<evidence type="ECO:0000256" key="2">
    <source>
        <dbReference type="ARBA" id="ARBA00022801"/>
    </source>
</evidence>
<keyword evidence="4" id="KW-0862">Zinc</keyword>
<evidence type="ECO:0000313" key="6">
    <source>
        <dbReference type="EMBL" id="GAB16515.1"/>
    </source>
</evidence>
<name>H0QUL4_9ACTN</name>
<organism evidence="6 7">
    <name type="scientific">Gordonia effusa NBRC 100432</name>
    <dbReference type="NCBI Taxonomy" id="1077974"/>
    <lineage>
        <taxon>Bacteria</taxon>
        <taxon>Bacillati</taxon>
        <taxon>Actinomycetota</taxon>
        <taxon>Actinomycetes</taxon>
        <taxon>Mycobacteriales</taxon>
        <taxon>Gordoniaceae</taxon>
        <taxon>Gordonia</taxon>
    </lineage>
</organism>
<feature type="binding site" evidence="4">
    <location>
        <position position="193"/>
    </location>
    <ligand>
        <name>a divalent metal cation</name>
        <dbReference type="ChEBI" id="CHEBI:60240"/>
    </ligand>
</feature>
<evidence type="ECO:0000256" key="1">
    <source>
        <dbReference type="ARBA" id="ARBA00008853"/>
    </source>
</evidence>
<comment type="cofactor">
    <cofactor evidence="4">
        <name>Zn(2+)</name>
        <dbReference type="ChEBI" id="CHEBI:29105"/>
    </cofactor>
    <text evidence="4">Binds 1 divalent metal cation per subunit.</text>
</comment>
<feature type="binding site" evidence="4">
    <location>
        <position position="114"/>
    </location>
    <ligand>
        <name>substrate</name>
    </ligand>
</feature>
<feature type="domain" description="SMP-30/Gluconolactonase/LRE-like region" evidence="5">
    <location>
        <begin position="20"/>
        <end position="249"/>
    </location>
</feature>
<keyword evidence="7" id="KW-1185">Reference proteome</keyword>
<dbReference type="PANTHER" id="PTHR47572:SF4">
    <property type="entry name" value="LACTONASE DRP35"/>
    <property type="match status" value="1"/>
</dbReference>
<evidence type="ECO:0000313" key="7">
    <source>
        <dbReference type="Proteomes" id="UP000035034"/>
    </source>
</evidence>
<dbReference type="SUPFAM" id="SSF63829">
    <property type="entry name" value="Calcium-dependent phosphotriesterase"/>
    <property type="match status" value="1"/>
</dbReference>
<keyword evidence="2 6" id="KW-0378">Hydrolase</keyword>
<dbReference type="PRINTS" id="PR01790">
    <property type="entry name" value="SMP30FAMILY"/>
</dbReference>
<dbReference type="EMBL" id="BAEH01000004">
    <property type="protein sequence ID" value="GAB16515.1"/>
    <property type="molecule type" value="Genomic_DNA"/>
</dbReference>
<feature type="binding site" evidence="4">
    <location>
        <position position="96"/>
    </location>
    <ligand>
        <name>substrate</name>
    </ligand>
</feature>
<reference evidence="6 7" key="1">
    <citation type="submission" date="2011-12" db="EMBL/GenBank/DDBJ databases">
        <title>Whole genome shotgun sequence of Gordonia effusa NBRC 100432.</title>
        <authorList>
            <person name="Yoshida I."/>
            <person name="Takarada H."/>
            <person name="Hosoyama A."/>
            <person name="Tsuchikane K."/>
            <person name="Katsumata H."/>
            <person name="Yamazaki S."/>
            <person name="Fujita N."/>
        </authorList>
    </citation>
    <scope>NUCLEOTIDE SEQUENCE [LARGE SCALE GENOMIC DNA]</scope>
    <source>
        <strain evidence="6 7">NBRC 100432</strain>
    </source>
</reference>
<dbReference type="InterPro" id="IPR005511">
    <property type="entry name" value="SMP-30"/>
</dbReference>
<dbReference type="InterPro" id="IPR011042">
    <property type="entry name" value="6-blade_b-propeller_TolB-like"/>
</dbReference>
<dbReference type="Gene3D" id="2.120.10.30">
    <property type="entry name" value="TolB, C-terminal domain"/>
    <property type="match status" value="1"/>
</dbReference>
<feature type="active site" description="Proton donor/acceptor" evidence="3">
    <location>
        <position position="193"/>
    </location>
</feature>
<dbReference type="GO" id="GO:0046872">
    <property type="term" value="F:metal ion binding"/>
    <property type="evidence" value="ECO:0007669"/>
    <property type="project" value="UniProtKB-KW"/>
</dbReference>
<dbReference type="PANTHER" id="PTHR47572">
    <property type="entry name" value="LIPOPROTEIN-RELATED"/>
    <property type="match status" value="1"/>
</dbReference>
<gene>
    <name evidence="6" type="ORF">GOEFS_004_00300</name>
</gene>